<protein>
    <recommendedName>
        <fullName evidence="4">DUF748 domain-containing protein</fullName>
    </recommendedName>
</protein>
<evidence type="ECO:0000256" key="1">
    <source>
        <dbReference type="SAM" id="Phobius"/>
    </source>
</evidence>
<organism evidence="2 3">
    <name type="scientific">Epilithonimonas bovis DSM 19482</name>
    <dbReference type="NCBI Taxonomy" id="1121284"/>
    <lineage>
        <taxon>Bacteria</taxon>
        <taxon>Pseudomonadati</taxon>
        <taxon>Bacteroidota</taxon>
        <taxon>Flavobacteriia</taxon>
        <taxon>Flavobacteriales</taxon>
        <taxon>Weeksellaceae</taxon>
        <taxon>Chryseobacterium group</taxon>
        <taxon>Epilithonimonas</taxon>
    </lineage>
</organism>
<gene>
    <name evidence="2" type="ORF">SAMN05660493_00841</name>
</gene>
<dbReference type="OrthoDB" id="1412480at2"/>
<dbReference type="STRING" id="1121284.SAMN05660493_00841"/>
<proteinExistence type="predicted"/>
<keyword evidence="1" id="KW-0812">Transmembrane</keyword>
<evidence type="ECO:0000313" key="3">
    <source>
        <dbReference type="Proteomes" id="UP000187261"/>
    </source>
</evidence>
<name>A0A1U7PWL1_9FLAO</name>
<feature type="transmembrane region" description="Helical" evidence="1">
    <location>
        <begin position="12"/>
        <end position="35"/>
    </location>
</feature>
<dbReference type="EMBL" id="FTPU01000006">
    <property type="protein sequence ID" value="SIT96168.1"/>
    <property type="molecule type" value="Genomic_DNA"/>
</dbReference>
<dbReference type="AlphaFoldDB" id="A0A1U7PWL1"/>
<dbReference type="RefSeq" id="WP_076782223.1">
    <property type="nucleotide sequence ID" value="NZ_FTPU01000006.1"/>
</dbReference>
<dbReference type="Proteomes" id="UP000187261">
    <property type="component" value="Unassembled WGS sequence"/>
</dbReference>
<keyword evidence="1" id="KW-1133">Transmembrane helix</keyword>
<evidence type="ECO:0008006" key="4">
    <source>
        <dbReference type="Google" id="ProtNLM"/>
    </source>
</evidence>
<keyword evidence="3" id="KW-1185">Reference proteome</keyword>
<reference evidence="3" key="1">
    <citation type="submission" date="2016-10" db="EMBL/GenBank/DDBJ databases">
        <authorList>
            <person name="Varghese N."/>
            <person name="Submissions S."/>
        </authorList>
    </citation>
    <scope>NUCLEOTIDE SEQUENCE [LARGE SCALE GENOMIC DNA]</scope>
    <source>
        <strain evidence="3">DSM 19482</strain>
    </source>
</reference>
<accession>A0A1U7PWL1</accession>
<sequence>MKTTGLTKTKKILLAILGTLLIIILAFPFALDFYLNKKLPDLINQKTDYNLTLDNFGMSLLSGNLEADNVYLINKNTKDSTKAQIRARIKTIRINNFSIWKALFHKKYNVESVLLSHPEVSVTLGPKKQDSSKNSTKLDLVIKNILVENGNVTINNHNGTPLFNGKNVNIKLTDIKQSDDASKIPLAFKDFKVDAQDVIITANEFYRIDAKKIEAKNRTLLLDQFHLKPLQIARYYDSKNVFDLSAQSLSATDFVVSQDSLIVSKIQFLKPDLKVTSTGKKTVEKDPKDLDLKIGVKNLDFQQGKVLVLQANLQKTASVDQFNFTLSDIVFDKNTVKEKIPFHFGNHDIEAENIYFKTDAQHAIKINKINSANSDISVHQFRMIPLVKSSHKDIVDISTDKILIHKNQSKYIGQKLNLNFAGIDIVNPKVTLFSSKSKSQKKAKNNQFPDFLAQIGKINIINGHFKQLSHGKEKMSAGKIDVQFAMVKSDPKIIKQDVPFTSKSHNIQVKNIKIDAGKYYNLKLASVSNVGKETTVHQLEFLPKYSRAGFSKVIPVEEDLYTIRTKMIRITDKSSVLFGKKPVINLEQVVLDGVNCNIYHDLAPPDDNSPRYLFSKKLRNVKIPLFVNQVLLKNSSLSYEENADNANIPGKLTFEKFNATIHNVNNGKINGLPTLVTVDTDFLFYGTAPTQVTWKFDVKNPEDQFTIVGNINKLSADNVNLFVRPYLNITVDGKIDYVKFDYYGTNQYIAGKFYFKYKDMYVNFLNKKTGKERKLLGTVANWFIRNESTGKPEHVNIKKKRDPSRSFFNLLWQGIMEGLKKYLI</sequence>
<keyword evidence="1" id="KW-0472">Membrane</keyword>
<evidence type="ECO:0000313" key="2">
    <source>
        <dbReference type="EMBL" id="SIT96168.1"/>
    </source>
</evidence>